<accession>A0A421BIZ0</accession>
<gene>
    <name evidence="1" type="ORF">DYS74_17860</name>
</gene>
<keyword evidence="2" id="KW-1185">Reference proteome</keyword>
<name>A0A421BIZ0_9RHOB</name>
<sequence>MVSVFDGMGRICTMAFGAGVTYLAAGKPARVVPSKFREAPVEIEDDDGRMVLIIAPTWWVRRDLVPEIARGDRIEPGNGKTYTVITDRPNGSPASDATLICELERIFP</sequence>
<dbReference type="Pfam" id="PF05354">
    <property type="entry name" value="Phage_attach"/>
    <property type="match status" value="1"/>
</dbReference>
<comment type="caution">
    <text evidence="1">The sequence shown here is derived from an EMBL/GenBank/DDBJ whole genome shotgun (WGS) entry which is preliminary data.</text>
</comment>
<dbReference type="Proteomes" id="UP000279673">
    <property type="component" value="Unassembled WGS sequence"/>
</dbReference>
<evidence type="ECO:0000313" key="2">
    <source>
        <dbReference type="Proteomes" id="UP000279673"/>
    </source>
</evidence>
<dbReference type="AlphaFoldDB" id="A0A421BIZ0"/>
<dbReference type="EMBL" id="RCHI01000029">
    <property type="protein sequence ID" value="RLL61541.1"/>
    <property type="molecule type" value="Genomic_DNA"/>
</dbReference>
<organism evidence="1 2">
    <name type="scientific">Paenirhodobacter hankyongi</name>
    <dbReference type="NCBI Taxonomy" id="2294033"/>
    <lineage>
        <taxon>Bacteria</taxon>
        <taxon>Pseudomonadati</taxon>
        <taxon>Pseudomonadota</taxon>
        <taxon>Alphaproteobacteria</taxon>
        <taxon>Rhodobacterales</taxon>
        <taxon>Rhodobacter group</taxon>
        <taxon>Paenirhodobacter</taxon>
    </lineage>
</organism>
<evidence type="ECO:0000313" key="1">
    <source>
        <dbReference type="EMBL" id="RLL61541.1"/>
    </source>
</evidence>
<dbReference type="InterPro" id="IPR008018">
    <property type="entry name" value="Phage_tail_attach_FII"/>
</dbReference>
<dbReference type="GO" id="GO:0019068">
    <property type="term" value="P:virion assembly"/>
    <property type="evidence" value="ECO:0007669"/>
    <property type="project" value="InterPro"/>
</dbReference>
<protein>
    <submittedName>
        <fullName evidence="1">Uncharacterized protein</fullName>
    </submittedName>
</protein>
<reference evidence="1 2" key="1">
    <citation type="submission" date="2018-10" db="EMBL/GenBank/DDBJ databases">
        <title>Rhodobacter sp . BO-81.</title>
        <authorList>
            <person name="Im W.T."/>
        </authorList>
    </citation>
    <scope>NUCLEOTIDE SEQUENCE [LARGE SCALE GENOMIC DNA]</scope>
    <source>
        <strain evidence="1 2">BO-81</strain>
    </source>
</reference>
<dbReference type="RefSeq" id="WP_121534982.1">
    <property type="nucleotide sequence ID" value="NZ_RCHI01000029.1"/>
</dbReference>
<proteinExistence type="predicted"/>